<protein>
    <recommendedName>
        <fullName evidence="1">DUF218 domain-containing protein</fullName>
    </recommendedName>
</protein>
<gene>
    <name evidence="2" type="ORF">EK398_20260</name>
</gene>
<dbReference type="RefSeq" id="WP_049219805.1">
    <property type="nucleotide sequence ID" value="NZ_JAJCJG010000093.1"/>
</dbReference>
<evidence type="ECO:0000259" key="1">
    <source>
        <dbReference type="Pfam" id="PF02698"/>
    </source>
</evidence>
<dbReference type="InterPro" id="IPR051599">
    <property type="entry name" value="Cell_Envelope_Assoc"/>
</dbReference>
<dbReference type="Pfam" id="PF02698">
    <property type="entry name" value="DUF218"/>
    <property type="match status" value="1"/>
</dbReference>
<dbReference type="Gene3D" id="1.10.3620.10">
    <property type="entry name" value="YdcF like domain"/>
    <property type="match status" value="1"/>
</dbReference>
<dbReference type="EMBL" id="RYZS01000002">
    <property type="protein sequence ID" value="RVU92812.1"/>
    <property type="molecule type" value="Genomic_DNA"/>
</dbReference>
<evidence type="ECO:0000313" key="3">
    <source>
        <dbReference type="Proteomes" id="UP000288388"/>
    </source>
</evidence>
<comment type="caution">
    <text evidence="2">The sequence shown here is derived from an EMBL/GenBank/DDBJ whole genome shotgun (WGS) entry which is preliminary data.</text>
</comment>
<dbReference type="PANTHER" id="PTHR30336">
    <property type="entry name" value="INNER MEMBRANE PROTEIN, PROBABLE PERMEASE"/>
    <property type="match status" value="1"/>
</dbReference>
<reference evidence="2 3" key="1">
    <citation type="submission" date="2018-12" db="EMBL/GenBank/DDBJ databases">
        <title>A novel vanA-carrying plasmid in a clinical isolate of Enterococcus avium.</title>
        <authorList>
            <person name="Bernasconi O.J."/>
            <person name="Luzzaro F."/>
            <person name="Endimiani A."/>
        </authorList>
    </citation>
    <scope>NUCLEOTIDE SEQUENCE [LARGE SCALE GENOMIC DNA]</scope>
    <source>
        <strain evidence="2 3">LC0559/18</strain>
    </source>
</reference>
<dbReference type="InterPro" id="IPR003848">
    <property type="entry name" value="DUF218"/>
</dbReference>
<sequence>MSDFATLVNFLTTIQDNPRFESDTLIIAGNSLPHLIVSAAKFCEEKLAIQRVVFVGGIGHGTAPLIENCKKMYPEFVRPEWRHLSEAEITQEIFLHYCSRDLELLLEKKSTNTGENARFSRDLFEQDAPKSFWLVQDPMVQKRSHVTFCKEWELQLSAIQPLFFEQPKLIDFDTYPHFENPLMDTWWKPDYFLSLVIGEIRRLNDDEHGYGPNGKNFIPHVEVPENVLASYRRCQKYLIHVDRK</sequence>
<dbReference type="Proteomes" id="UP000288388">
    <property type="component" value="Unassembled WGS sequence"/>
</dbReference>
<evidence type="ECO:0000313" key="2">
    <source>
        <dbReference type="EMBL" id="RVU92812.1"/>
    </source>
</evidence>
<dbReference type="AlphaFoldDB" id="A0A2N8PRF4"/>
<feature type="domain" description="DUF218" evidence="1">
    <location>
        <begin position="34"/>
        <end position="151"/>
    </location>
</feature>
<name>A0A2N8PRF4_ENTAV</name>
<dbReference type="GO" id="GO:0005886">
    <property type="term" value="C:plasma membrane"/>
    <property type="evidence" value="ECO:0007669"/>
    <property type="project" value="TreeGrafter"/>
</dbReference>
<proteinExistence type="predicted"/>
<organism evidence="2 3">
    <name type="scientific">Enterococcus avium</name>
    <name type="common">Streptococcus avium</name>
    <dbReference type="NCBI Taxonomy" id="33945"/>
    <lineage>
        <taxon>Bacteria</taxon>
        <taxon>Bacillati</taxon>
        <taxon>Bacillota</taxon>
        <taxon>Bacilli</taxon>
        <taxon>Lactobacillales</taxon>
        <taxon>Enterococcaceae</taxon>
        <taxon>Enterococcus</taxon>
    </lineage>
</organism>
<dbReference type="PANTHER" id="PTHR30336:SF20">
    <property type="entry name" value="DUF218 DOMAIN-CONTAINING PROTEIN"/>
    <property type="match status" value="1"/>
</dbReference>
<dbReference type="Gene3D" id="3.40.50.620">
    <property type="entry name" value="HUPs"/>
    <property type="match status" value="1"/>
</dbReference>
<accession>A0A2N8PRF4</accession>
<dbReference type="InterPro" id="IPR014729">
    <property type="entry name" value="Rossmann-like_a/b/a_fold"/>
</dbReference>